<name>A0ABD4Z5P5_9CREN</name>
<proteinExistence type="inferred from homology"/>
<feature type="transmembrane region" description="Helical" evidence="7">
    <location>
        <begin position="267"/>
        <end position="287"/>
    </location>
</feature>
<dbReference type="PANTHER" id="PTHR43163">
    <property type="entry name" value="DIPEPTIDE TRANSPORT SYSTEM PERMEASE PROTEIN DPPB-RELATED"/>
    <property type="match status" value="1"/>
</dbReference>
<gene>
    <name evidence="9" type="ORF">QPL79_02470</name>
</gene>
<evidence type="ECO:0000256" key="3">
    <source>
        <dbReference type="ARBA" id="ARBA00022475"/>
    </source>
</evidence>
<evidence type="ECO:0000256" key="2">
    <source>
        <dbReference type="ARBA" id="ARBA00022448"/>
    </source>
</evidence>
<dbReference type="AlphaFoldDB" id="A0ABD4Z5P5"/>
<feature type="transmembrane region" description="Helical" evidence="7">
    <location>
        <begin position="133"/>
        <end position="157"/>
    </location>
</feature>
<comment type="caution">
    <text evidence="9">The sequence shown here is derived from an EMBL/GenBank/DDBJ whole genome shotgun (WGS) entry which is preliminary data.</text>
</comment>
<evidence type="ECO:0000256" key="7">
    <source>
        <dbReference type="RuleBase" id="RU363032"/>
    </source>
</evidence>
<dbReference type="Pfam" id="PF19300">
    <property type="entry name" value="BPD_transp_1_N"/>
    <property type="match status" value="1"/>
</dbReference>
<evidence type="ECO:0000259" key="8">
    <source>
        <dbReference type="PROSITE" id="PS50928"/>
    </source>
</evidence>
<dbReference type="InterPro" id="IPR035906">
    <property type="entry name" value="MetI-like_sf"/>
</dbReference>
<feature type="transmembrane region" description="Helical" evidence="7">
    <location>
        <begin position="103"/>
        <end position="121"/>
    </location>
</feature>
<dbReference type="CDD" id="cd06261">
    <property type="entry name" value="TM_PBP2"/>
    <property type="match status" value="1"/>
</dbReference>
<feature type="domain" description="ABC transmembrane type-1" evidence="8">
    <location>
        <begin position="97"/>
        <end position="288"/>
    </location>
</feature>
<comment type="similarity">
    <text evidence="7">Belongs to the binding-protein-dependent transport system permease family.</text>
</comment>
<dbReference type="InterPro" id="IPR000515">
    <property type="entry name" value="MetI-like"/>
</dbReference>
<dbReference type="SUPFAM" id="SSF161098">
    <property type="entry name" value="MetI-like"/>
    <property type="match status" value="1"/>
</dbReference>
<keyword evidence="3" id="KW-1003">Cell membrane</keyword>
<evidence type="ECO:0000256" key="5">
    <source>
        <dbReference type="ARBA" id="ARBA00022989"/>
    </source>
</evidence>
<dbReference type="Pfam" id="PF00528">
    <property type="entry name" value="BPD_transp_1"/>
    <property type="match status" value="1"/>
</dbReference>
<accession>A0ABD4Z5P5</accession>
<organism evidence="9 10">
    <name type="scientific">Ignisphaera cupida</name>
    <dbReference type="NCBI Taxonomy" id="3050454"/>
    <lineage>
        <taxon>Archaea</taxon>
        <taxon>Thermoproteota</taxon>
        <taxon>Thermoprotei</taxon>
        <taxon>Desulfurococcales</taxon>
        <taxon>Desulfurococcaceae</taxon>
        <taxon>Ignisphaera</taxon>
    </lineage>
</organism>
<evidence type="ECO:0000256" key="4">
    <source>
        <dbReference type="ARBA" id="ARBA00022692"/>
    </source>
</evidence>
<comment type="subcellular location">
    <subcellularLocation>
        <location evidence="1 7">Cell membrane</location>
        <topology evidence="1 7">Multi-pass membrane protein</topology>
    </subcellularLocation>
</comment>
<sequence>MMWWLIAKSIAKTLTLILLTTATIYLVARAFPGDPITVLYGEQPISDEVRKAVESRLGLDKPLYLQILIYWRRVFTGDWGVSTFFAKPVFQVVFQSFINSLKLAVSATVLTTLVCVLLAYLSMAKGFKMLSSVFPTLSSSMPAAVWGVVLMVFAAYLKIPIGFGSMSMPLLTLVVAGTGVFYRILQSLLEKTFSEPFVEMYKAFGMSIEKIFLKALRYAMPVYLTATFYRMGLIIAGAMATEVIFAYPGMGLLLVQAFSSRDYPVLIGWTTIVSVTLSVLNMVSDILHIYMDPRLRGVV</sequence>
<keyword evidence="2 7" id="KW-0813">Transport</keyword>
<dbReference type="Proteomes" id="UP001529235">
    <property type="component" value="Unassembled WGS sequence"/>
</dbReference>
<dbReference type="GO" id="GO:0005886">
    <property type="term" value="C:plasma membrane"/>
    <property type="evidence" value="ECO:0007669"/>
    <property type="project" value="UniProtKB-SubCell"/>
</dbReference>
<keyword evidence="4 7" id="KW-0812">Transmembrane</keyword>
<feature type="transmembrane region" description="Helical" evidence="7">
    <location>
        <begin position="163"/>
        <end position="185"/>
    </location>
</feature>
<dbReference type="PROSITE" id="PS50928">
    <property type="entry name" value="ABC_TM1"/>
    <property type="match status" value="1"/>
</dbReference>
<keyword evidence="5 7" id="KW-1133">Transmembrane helix</keyword>
<protein>
    <submittedName>
        <fullName evidence="9">ABC transporter permease</fullName>
    </submittedName>
</protein>
<dbReference type="RefSeq" id="WP_285273198.1">
    <property type="nucleotide sequence ID" value="NZ_JASNVW010000001.1"/>
</dbReference>
<feature type="transmembrane region" description="Helical" evidence="7">
    <location>
        <begin position="222"/>
        <end position="247"/>
    </location>
</feature>
<keyword evidence="10" id="KW-1185">Reference proteome</keyword>
<dbReference type="PANTHER" id="PTHR43163:SF6">
    <property type="entry name" value="DIPEPTIDE TRANSPORT SYSTEM PERMEASE PROTEIN DPPB-RELATED"/>
    <property type="match status" value="1"/>
</dbReference>
<evidence type="ECO:0000313" key="9">
    <source>
        <dbReference type="EMBL" id="MDK6028230.1"/>
    </source>
</evidence>
<dbReference type="InterPro" id="IPR045621">
    <property type="entry name" value="BPD_transp_1_N"/>
</dbReference>
<keyword evidence="6 7" id="KW-0472">Membrane</keyword>
<dbReference type="EMBL" id="JASNVW010000001">
    <property type="protein sequence ID" value="MDK6028230.1"/>
    <property type="molecule type" value="Genomic_DNA"/>
</dbReference>
<dbReference type="Gene3D" id="1.10.3720.10">
    <property type="entry name" value="MetI-like"/>
    <property type="match status" value="1"/>
</dbReference>
<evidence type="ECO:0000256" key="1">
    <source>
        <dbReference type="ARBA" id="ARBA00004651"/>
    </source>
</evidence>
<evidence type="ECO:0000313" key="10">
    <source>
        <dbReference type="Proteomes" id="UP001529235"/>
    </source>
</evidence>
<reference evidence="9 10" key="1">
    <citation type="submission" date="2023-05" db="EMBL/GenBank/DDBJ databases">
        <title>A new hyperthermophilic archaea 'Ignisphaera cupida' sp. nov. and description of the family 'Ignisphaeraceae' fam. nov.</title>
        <authorList>
            <person name="Podosokorskaya O.A."/>
            <person name="Elcheninov A.G."/>
            <person name="Klukina A."/>
            <person name="Merkel A.Y."/>
        </authorList>
    </citation>
    <scope>NUCLEOTIDE SEQUENCE [LARGE SCALE GENOMIC DNA]</scope>
    <source>
        <strain evidence="9 10">4213-co</strain>
    </source>
</reference>
<evidence type="ECO:0000256" key="6">
    <source>
        <dbReference type="ARBA" id="ARBA00023136"/>
    </source>
</evidence>